<dbReference type="AlphaFoldDB" id="A0A163K8Y1"/>
<organism evidence="1">
    <name type="scientific">Absidia glauca</name>
    <name type="common">Pin mould</name>
    <dbReference type="NCBI Taxonomy" id="4829"/>
    <lineage>
        <taxon>Eukaryota</taxon>
        <taxon>Fungi</taxon>
        <taxon>Fungi incertae sedis</taxon>
        <taxon>Mucoromycota</taxon>
        <taxon>Mucoromycotina</taxon>
        <taxon>Mucoromycetes</taxon>
        <taxon>Mucorales</taxon>
        <taxon>Cunninghamellaceae</taxon>
        <taxon>Absidia</taxon>
    </lineage>
</organism>
<accession>A0A163K8Y1</accession>
<proteinExistence type="predicted"/>
<name>A0A163K8Y1_ABSGL</name>
<protein>
    <submittedName>
        <fullName evidence="1">Uncharacterized protein</fullName>
    </submittedName>
</protein>
<evidence type="ECO:0000313" key="1">
    <source>
        <dbReference type="EMBL" id="SAM06221.1"/>
    </source>
</evidence>
<dbReference type="EMBL" id="LT554540">
    <property type="protein sequence ID" value="SAM06221.1"/>
    <property type="molecule type" value="Genomic_DNA"/>
</dbReference>
<keyword evidence="2" id="KW-1185">Reference proteome</keyword>
<evidence type="ECO:0000313" key="2">
    <source>
        <dbReference type="Proteomes" id="UP000078561"/>
    </source>
</evidence>
<gene>
    <name evidence="1" type="primary">ABSGL_12103.1 scaffold 12613</name>
</gene>
<dbReference type="InParanoid" id="A0A163K8Y1"/>
<dbReference type="Proteomes" id="UP000078561">
    <property type="component" value="Unassembled WGS sequence"/>
</dbReference>
<sequence>MNRGLNSSRDVEACILQGAKKFGSYGVEKEIQGDARQNYLVKLASNGKIFFGAIQTFITVTAPSGEQGVFVSVKIMTNLQPNNRMRKKRWMMSYSRTQSFDPKTALTDFSPSCVR</sequence>
<reference evidence="1" key="1">
    <citation type="submission" date="2016-04" db="EMBL/GenBank/DDBJ databases">
        <authorList>
            <person name="Evans L.H."/>
            <person name="Alamgir A."/>
            <person name="Owens N."/>
            <person name="Weber N.D."/>
            <person name="Virtaneva K."/>
            <person name="Barbian K."/>
            <person name="Babar A."/>
            <person name="Rosenke K."/>
        </authorList>
    </citation>
    <scope>NUCLEOTIDE SEQUENCE [LARGE SCALE GENOMIC DNA]</scope>
    <source>
        <strain evidence="1">CBS 101.48</strain>
    </source>
</reference>